<dbReference type="InterPro" id="IPR011701">
    <property type="entry name" value="MFS"/>
</dbReference>
<evidence type="ECO:0000256" key="3">
    <source>
        <dbReference type="ARBA" id="ARBA00022692"/>
    </source>
</evidence>
<feature type="transmembrane region" description="Helical" evidence="6">
    <location>
        <begin position="281"/>
        <end position="298"/>
    </location>
</feature>
<feature type="transmembrane region" description="Helical" evidence="6">
    <location>
        <begin position="164"/>
        <end position="186"/>
    </location>
</feature>
<evidence type="ECO:0000256" key="2">
    <source>
        <dbReference type="ARBA" id="ARBA00022475"/>
    </source>
</evidence>
<protein>
    <submittedName>
        <fullName evidence="7">MFS transporter</fullName>
    </submittedName>
</protein>
<dbReference type="InterPro" id="IPR036259">
    <property type="entry name" value="MFS_trans_sf"/>
</dbReference>
<evidence type="ECO:0000313" key="7">
    <source>
        <dbReference type="EMBL" id="MFC3763160.1"/>
    </source>
</evidence>
<keyword evidence="5 6" id="KW-0472">Membrane</keyword>
<evidence type="ECO:0000256" key="5">
    <source>
        <dbReference type="ARBA" id="ARBA00023136"/>
    </source>
</evidence>
<dbReference type="Pfam" id="PF07690">
    <property type="entry name" value="MFS_1"/>
    <property type="match status" value="1"/>
</dbReference>
<accession>A0ABV7YCW5</accession>
<feature type="transmembrane region" description="Helical" evidence="6">
    <location>
        <begin position="304"/>
        <end position="324"/>
    </location>
</feature>
<name>A0ABV7YCW5_9ACTN</name>
<feature type="transmembrane region" description="Helical" evidence="6">
    <location>
        <begin position="345"/>
        <end position="367"/>
    </location>
</feature>
<organism evidence="7 8">
    <name type="scientific">Tenggerimyces flavus</name>
    <dbReference type="NCBI Taxonomy" id="1708749"/>
    <lineage>
        <taxon>Bacteria</taxon>
        <taxon>Bacillati</taxon>
        <taxon>Actinomycetota</taxon>
        <taxon>Actinomycetes</taxon>
        <taxon>Propionibacteriales</taxon>
        <taxon>Nocardioidaceae</taxon>
        <taxon>Tenggerimyces</taxon>
    </lineage>
</organism>
<comment type="subcellular location">
    <subcellularLocation>
        <location evidence="1">Cell membrane</location>
        <topology evidence="1">Multi-pass membrane protein</topology>
    </subcellularLocation>
</comment>
<dbReference type="CDD" id="cd06173">
    <property type="entry name" value="MFS_MefA_like"/>
    <property type="match status" value="1"/>
</dbReference>
<feature type="transmembrane region" description="Helical" evidence="6">
    <location>
        <begin position="43"/>
        <end position="68"/>
    </location>
</feature>
<evidence type="ECO:0000256" key="1">
    <source>
        <dbReference type="ARBA" id="ARBA00004651"/>
    </source>
</evidence>
<keyword evidence="8" id="KW-1185">Reference proteome</keyword>
<proteinExistence type="predicted"/>
<dbReference type="Gene3D" id="1.20.1250.20">
    <property type="entry name" value="MFS general substrate transporter like domains"/>
    <property type="match status" value="1"/>
</dbReference>
<feature type="transmembrane region" description="Helical" evidence="6">
    <location>
        <begin position="88"/>
        <end position="121"/>
    </location>
</feature>
<keyword evidence="4 6" id="KW-1133">Transmembrane helix</keyword>
<dbReference type="SUPFAM" id="SSF103473">
    <property type="entry name" value="MFS general substrate transporter"/>
    <property type="match status" value="1"/>
</dbReference>
<feature type="transmembrane region" description="Helical" evidence="6">
    <location>
        <begin position="373"/>
        <end position="391"/>
    </location>
</feature>
<comment type="caution">
    <text evidence="7">The sequence shown here is derived from an EMBL/GenBank/DDBJ whole genome shotgun (WGS) entry which is preliminary data.</text>
</comment>
<feature type="transmembrane region" description="Helical" evidence="6">
    <location>
        <begin position="248"/>
        <end position="269"/>
    </location>
</feature>
<evidence type="ECO:0000256" key="6">
    <source>
        <dbReference type="SAM" id="Phobius"/>
    </source>
</evidence>
<gene>
    <name evidence="7" type="ORF">ACFOUW_20125</name>
</gene>
<dbReference type="Proteomes" id="UP001595699">
    <property type="component" value="Unassembled WGS sequence"/>
</dbReference>
<dbReference type="RefSeq" id="WP_205119762.1">
    <property type="nucleotide sequence ID" value="NZ_JAFBCM010000001.1"/>
</dbReference>
<dbReference type="EMBL" id="JBHRZH010000017">
    <property type="protein sequence ID" value="MFC3763160.1"/>
    <property type="molecule type" value="Genomic_DNA"/>
</dbReference>
<evidence type="ECO:0000256" key="4">
    <source>
        <dbReference type="ARBA" id="ARBA00022989"/>
    </source>
</evidence>
<keyword evidence="3 6" id="KW-0812">Transmembrane</keyword>
<dbReference type="PANTHER" id="PTHR23513">
    <property type="entry name" value="INTEGRAL MEMBRANE EFFLUX PROTEIN-RELATED"/>
    <property type="match status" value="1"/>
</dbReference>
<feature type="transmembrane region" description="Helical" evidence="6">
    <location>
        <begin position="218"/>
        <end position="242"/>
    </location>
</feature>
<keyword evidence="2" id="KW-1003">Cell membrane</keyword>
<evidence type="ECO:0000313" key="8">
    <source>
        <dbReference type="Proteomes" id="UP001595699"/>
    </source>
</evidence>
<reference evidence="8" key="1">
    <citation type="journal article" date="2019" name="Int. J. Syst. Evol. Microbiol.">
        <title>The Global Catalogue of Microorganisms (GCM) 10K type strain sequencing project: providing services to taxonomists for standard genome sequencing and annotation.</title>
        <authorList>
            <consortium name="The Broad Institute Genomics Platform"/>
            <consortium name="The Broad Institute Genome Sequencing Center for Infectious Disease"/>
            <person name="Wu L."/>
            <person name="Ma J."/>
        </authorList>
    </citation>
    <scope>NUCLEOTIDE SEQUENCE [LARGE SCALE GENOMIC DNA]</scope>
    <source>
        <strain evidence="8">CGMCC 4.7241</strain>
    </source>
</reference>
<feature type="transmembrane region" description="Helical" evidence="6">
    <location>
        <begin position="12"/>
        <end position="37"/>
    </location>
</feature>
<sequence>MAESPTLRRWRPLWFSYAVSASGTSVASGILPIIAILHLHASAAQVSALAAISAVAGGVGGTLSARLFDRAPRLAVLRWIQLFQCASLAVLLIVAAVGWLTFTHLVVVAAIQAAGFIAYAAGFNLHLKQSLEDDDLIVATSRIEATTWTTQSIGPMLGGVLTSAVGPFLAVAIDALSFVASALGLAKAKDDRQPRRGPNERLGGGLPYIWRNDILRPLYLNAMTLGGGLLMASPLVALLMLRDLGLPAWQYGLAVGLPAVAGLAGAFCAPRLHRALGQRRTLLFFGALRGPCLVPLALAPSGPAALWVILGSQALLLFAAGVFNPTFATTRLQASSVDMIARVSAAWSGSAKVVQPACIALGGLIAAATSVRVALGAAAALGVASVVALPWRRSSPD</sequence>
<dbReference type="PANTHER" id="PTHR23513:SF6">
    <property type="entry name" value="MAJOR FACILITATOR SUPERFAMILY ASSOCIATED DOMAIN-CONTAINING PROTEIN"/>
    <property type="match status" value="1"/>
</dbReference>